<feature type="transmembrane region" description="Helical" evidence="1">
    <location>
        <begin position="12"/>
        <end position="32"/>
    </location>
</feature>
<keyword evidence="1" id="KW-1133">Transmembrane helix</keyword>
<dbReference type="EMBL" id="OU015584">
    <property type="protein sequence ID" value="CAG5077889.1"/>
    <property type="molecule type" value="Genomic_DNA"/>
</dbReference>
<gene>
    <name evidence="2" type="ORF">CRYO30217_00508</name>
</gene>
<accession>A0A916NPZ5</accession>
<evidence type="ECO:0000256" key="1">
    <source>
        <dbReference type="SAM" id="Phobius"/>
    </source>
</evidence>
<evidence type="ECO:0000313" key="2">
    <source>
        <dbReference type="EMBL" id="CAG5077889.1"/>
    </source>
</evidence>
<sequence>MSTVKYKLLTEWLIRSGIALSVIAFGVSRHLFGLEESTGSLLESGLASSSQMALLGVHVITLLELIFVAITLTARFNKGYLWLAISLGAFYTLSYFFSWKNTVFLNADLTNVLGLSGCPFVILCVVLLGFTYGKLKEGKKVLPSWATIGVIVLLITGYTTYYGDTVSDFKNQGSEYAVKYAKWDVYWEDLEDQQPEFLQESTYTLCFFSTSCSHCAEAARRISVYQKKYPENKLLGVFFAKSADGEFWNSDERVEDFFERTSLKIPFIKMIDYQVVSIADNQFPVIIRMEDKKPQSIYVGAELNAWAFDHLFK</sequence>
<protein>
    <recommendedName>
        <fullName evidence="4">Thioredoxin domain-containing protein</fullName>
    </recommendedName>
</protein>
<dbReference type="RefSeq" id="WP_258540740.1">
    <property type="nucleotide sequence ID" value="NZ_OU015584.1"/>
</dbReference>
<keyword evidence="1" id="KW-0812">Transmembrane</keyword>
<feature type="transmembrane region" description="Helical" evidence="1">
    <location>
        <begin position="109"/>
        <end position="130"/>
    </location>
</feature>
<feature type="transmembrane region" description="Helical" evidence="1">
    <location>
        <begin position="79"/>
        <end position="97"/>
    </location>
</feature>
<proteinExistence type="predicted"/>
<dbReference type="Gene3D" id="3.40.30.10">
    <property type="entry name" value="Glutaredoxin"/>
    <property type="match status" value="1"/>
</dbReference>
<name>A0A916NPZ5_9FLAO</name>
<evidence type="ECO:0008006" key="4">
    <source>
        <dbReference type="Google" id="ProtNLM"/>
    </source>
</evidence>
<dbReference type="AlphaFoldDB" id="A0A916NPZ5"/>
<keyword evidence="1" id="KW-0472">Membrane</keyword>
<feature type="transmembrane region" description="Helical" evidence="1">
    <location>
        <begin position="142"/>
        <end position="162"/>
    </location>
</feature>
<keyword evidence="3" id="KW-1185">Reference proteome</keyword>
<reference evidence="2" key="1">
    <citation type="submission" date="2021-04" db="EMBL/GenBank/DDBJ databases">
        <authorList>
            <person name="Rodrigo-Torres L."/>
            <person name="Arahal R. D."/>
            <person name="Lucena T."/>
        </authorList>
    </citation>
    <scope>NUCLEOTIDE SEQUENCE</scope>
    <source>
        <strain evidence="2">AS29M-1</strain>
    </source>
</reference>
<dbReference type="KEGG" id="ptan:CRYO30217_00508"/>
<evidence type="ECO:0000313" key="3">
    <source>
        <dbReference type="Proteomes" id="UP000683507"/>
    </source>
</evidence>
<organism evidence="2 3">
    <name type="scientific">Parvicella tangerina</name>
    <dbReference type="NCBI Taxonomy" id="2829795"/>
    <lineage>
        <taxon>Bacteria</taxon>
        <taxon>Pseudomonadati</taxon>
        <taxon>Bacteroidota</taxon>
        <taxon>Flavobacteriia</taxon>
        <taxon>Flavobacteriales</taxon>
        <taxon>Parvicellaceae</taxon>
        <taxon>Parvicella</taxon>
    </lineage>
</organism>
<dbReference type="Proteomes" id="UP000683507">
    <property type="component" value="Chromosome"/>
</dbReference>
<feature type="transmembrane region" description="Helical" evidence="1">
    <location>
        <begin position="52"/>
        <end position="72"/>
    </location>
</feature>